<dbReference type="InterPro" id="IPR014915">
    <property type="entry name" value="Phage_TLS_TfmB"/>
</dbReference>
<proteinExistence type="predicted"/>
<evidence type="ECO:0000313" key="2">
    <source>
        <dbReference type="Proteomes" id="UP000706525"/>
    </source>
</evidence>
<evidence type="ECO:0000313" key="1">
    <source>
        <dbReference type="EMBL" id="CAG9177761.1"/>
    </source>
</evidence>
<protein>
    <submittedName>
        <fullName evidence="1">Uncharacterized protein</fullName>
    </submittedName>
</protein>
<dbReference type="EMBL" id="CAJZAG010000007">
    <property type="protein sequence ID" value="CAG9177761.1"/>
    <property type="molecule type" value="Genomic_DNA"/>
</dbReference>
<organism evidence="1 2">
    <name type="scientific">Cupriavidus pampae</name>
    <dbReference type="NCBI Taxonomy" id="659251"/>
    <lineage>
        <taxon>Bacteria</taxon>
        <taxon>Pseudomonadati</taxon>
        <taxon>Pseudomonadota</taxon>
        <taxon>Betaproteobacteria</taxon>
        <taxon>Burkholderiales</taxon>
        <taxon>Burkholderiaceae</taxon>
        <taxon>Cupriavidus</taxon>
    </lineage>
</organism>
<sequence length="83" mass="9383">MTVSDVAPADVEVWPDNEKALDVFVQMSTQWRVGMNGPVGLDYSVLPFVMRMQRVPRSEHPEVFESVRVMEHAAMDEMSEGEA</sequence>
<dbReference type="RefSeq" id="WP_223991221.1">
    <property type="nucleotide sequence ID" value="NZ_CAJZAG010000007.1"/>
</dbReference>
<name>A0ABN7Z029_9BURK</name>
<dbReference type="Proteomes" id="UP000706525">
    <property type="component" value="Unassembled WGS sequence"/>
</dbReference>
<accession>A0ABN7Z029</accession>
<reference evidence="1 2" key="1">
    <citation type="submission" date="2021-08" db="EMBL/GenBank/DDBJ databases">
        <authorList>
            <person name="Peeters C."/>
        </authorList>
    </citation>
    <scope>NUCLEOTIDE SEQUENCE [LARGE SCALE GENOMIC DNA]</scope>
    <source>
        <strain evidence="1 2">LMG 32289</strain>
    </source>
</reference>
<comment type="caution">
    <text evidence="1">The sequence shown here is derived from an EMBL/GenBank/DDBJ whole genome shotgun (WGS) entry which is preliminary data.</text>
</comment>
<gene>
    <name evidence="1" type="ORF">LMG32289_03898</name>
</gene>
<keyword evidence="2" id="KW-1185">Reference proteome</keyword>
<dbReference type="Pfam" id="PF08809">
    <property type="entry name" value="DUF1799"/>
    <property type="match status" value="1"/>
</dbReference>